<sequence length="204" mass="21589">MVGVVAAIAIKSIMGAMATVVLFHSVYGLRSAVLEAAGRFREAGHAVVTPDLYDGEIAPTLDEGFELAQWIGWPSIADRARAAVRDLPPDTVLAGFSMGAGVAGGLLSERPDAAGALFLHGTGAVPSNVRPGLPMQMHVADPDVYATPREVSEWVKAAAGARAEVFRYPGVGHLFTDTGLADYDEEAAELVWRRCLDFLAGLWN</sequence>
<dbReference type="InterPro" id="IPR051049">
    <property type="entry name" value="Dienelactone_hydrolase-like"/>
</dbReference>
<keyword evidence="3" id="KW-1185">Reference proteome</keyword>
<evidence type="ECO:0000313" key="2">
    <source>
        <dbReference type="EMBL" id="PRY35153.1"/>
    </source>
</evidence>
<dbReference type="EMBL" id="PVTF01000014">
    <property type="protein sequence ID" value="PRY35153.1"/>
    <property type="molecule type" value="Genomic_DNA"/>
</dbReference>
<comment type="caution">
    <text evidence="2">The sequence shown here is derived from an EMBL/GenBank/DDBJ whole genome shotgun (WGS) entry which is preliminary data.</text>
</comment>
<dbReference type="Proteomes" id="UP000239494">
    <property type="component" value="Unassembled WGS sequence"/>
</dbReference>
<dbReference type="InterPro" id="IPR029058">
    <property type="entry name" value="AB_hydrolase_fold"/>
</dbReference>
<proteinExistence type="predicted"/>
<organism evidence="2 3">
    <name type="scientific">Umezawaea tangerina</name>
    <dbReference type="NCBI Taxonomy" id="84725"/>
    <lineage>
        <taxon>Bacteria</taxon>
        <taxon>Bacillati</taxon>
        <taxon>Actinomycetota</taxon>
        <taxon>Actinomycetes</taxon>
        <taxon>Pseudonocardiales</taxon>
        <taxon>Pseudonocardiaceae</taxon>
        <taxon>Umezawaea</taxon>
    </lineage>
</organism>
<dbReference type="GO" id="GO:0016787">
    <property type="term" value="F:hydrolase activity"/>
    <property type="evidence" value="ECO:0007669"/>
    <property type="project" value="UniProtKB-KW"/>
</dbReference>
<keyword evidence="2" id="KW-0378">Hydrolase</keyword>
<dbReference type="PANTHER" id="PTHR46623">
    <property type="entry name" value="CARBOXYMETHYLENEBUTENOLIDASE-RELATED"/>
    <property type="match status" value="1"/>
</dbReference>
<name>A0A2T0SP53_9PSEU</name>
<reference evidence="2 3" key="1">
    <citation type="submission" date="2018-03" db="EMBL/GenBank/DDBJ databases">
        <title>Genomic Encyclopedia of Archaeal and Bacterial Type Strains, Phase II (KMG-II): from individual species to whole genera.</title>
        <authorList>
            <person name="Goeker M."/>
        </authorList>
    </citation>
    <scope>NUCLEOTIDE SEQUENCE [LARGE SCALE GENOMIC DNA]</scope>
    <source>
        <strain evidence="2 3">DSM 44720</strain>
    </source>
</reference>
<evidence type="ECO:0000313" key="3">
    <source>
        <dbReference type="Proteomes" id="UP000239494"/>
    </source>
</evidence>
<dbReference type="PANTHER" id="PTHR46623:SF6">
    <property type="entry name" value="ALPHA_BETA-HYDROLASES SUPERFAMILY PROTEIN"/>
    <property type="match status" value="1"/>
</dbReference>
<feature type="domain" description="Dienelactone hydrolase" evidence="1">
    <location>
        <begin position="17"/>
        <end position="200"/>
    </location>
</feature>
<dbReference type="SUPFAM" id="SSF53474">
    <property type="entry name" value="alpha/beta-Hydrolases"/>
    <property type="match status" value="1"/>
</dbReference>
<dbReference type="Pfam" id="PF01738">
    <property type="entry name" value="DLH"/>
    <property type="match status" value="1"/>
</dbReference>
<gene>
    <name evidence="2" type="ORF">CLV43_11471</name>
</gene>
<dbReference type="AlphaFoldDB" id="A0A2T0SP53"/>
<evidence type="ECO:0000259" key="1">
    <source>
        <dbReference type="Pfam" id="PF01738"/>
    </source>
</evidence>
<protein>
    <submittedName>
        <fullName evidence="2">Dienelactone hydrolase</fullName>
    </submittedName>
</protein>
<dbReference type="Gene3D" id="3.40.50.1820">
    <property type="entry name" value="alpha/beta hydrolase"/>
    <property type="match status" value="1"/>
</dbReference>
<accession>A0A2T0SP53</accession>
<dbReference type="InterPro" id="IPR002925">
    <property type="entry name" value="Dienelactn_hydro"/>
</dbReference>